<dbReference type="Gene3D" id="2.60.120.10">
    <property type="entry name" value="Jelly Rolls"/>
    <property type="match status" value="1"/>
</dbReference>
<evidence type="ECO:0000313" key="2">
    <source>
        <dbReference type="EMBL" id="CUI00311.1"/>
    </source>
</evidence>
<evidence type="ECO:0000259" key="1">
    <source>
        <dbReference type="Pfam" id="PF07883"/>
    </source>
</evidence>
<accession>A0A0P1HA49</accession>
<name>A0A0P1HA49_9RHOB</name>
<feature type="domain" description="Cupin type-2" evidence="1">
    <location>
        <begin position="41"/>
        <end position="91"/>
    </location>
</feature>
<evidence type="ECO:0000313" key="3">
    <source>
        <dbReference type="Proteomes" id="UP000051326"/>
    </source>
</evidence>
<dbReference type="InterPro" id="IPR014710">
    <property type="entry name" value="RmlC-like_jellyroll"/>
</dbReference>
<dbReference type="STRING" id="1396826.PHA8399_02439"/>
<dbReference type="Pfam" id="PF07883">
    <property type="entry name" value="Cupin_2"/>
    <property type="match status" value="1"/>
</dbReference>
<protein>
    <submittedName>
        <fullName evidence="2">Cupin domain protein</fullName>
    </submittedName>
</protein>
<dbReference type="SUPFAM" id="SSF51182">
    <property type="entry name" value="RmlC-like cupins"/>
    <property type="match status" value="1"/>
</dbReference>
<dbReference type="EMBL" id="CYSR01000022">
    <property type="protein sequence ID" value="CUI00311.1"/>
    <property type="molecule type" value="Genomic_DNA"/>
</dbReference>
<organism evidence="2 3">
    <name type="scientific">Leisingera aquaemixtae</name>
    <dbReference type="NCBI Taxonomy" id="1396826"/>
    <lineage>
        <taxon>Bacteria</taxon>
        <taxon>Pseudomonadati</taxon>
        <taxon>Pseudomonadota</taxon>
        <taxon>Alphaproteobacteria</taxon>
        <taxon>Rhodobacterales</taxon>
        <taxon>Roseobacteraceae</taxon>
        <taxon>Leisingera</taxon>
    </lineage>
</organism>
<dbReference type="Proteomes" id="UP000051326">
    <property type="component" value="Unassembled WGS sequence"/>
</dbReference>
<sequence length="111" mass="12160">MISSPGKSVVVHSAAADLSDFRGLVERCMPQQGCVEVQNDQSGKEHPWHQHDTDETIVVLNGQLLFYWEGGEAVCKSGDVIELPKGVRHGSKASFGDVQYLISFANVDFAR</sequence>
<dbReference type="InterPro" id="IPR013096">
    <property type="entry name" value="Cupin_2"/>
</dbReference>
<gene>
    <name evidence="2" type="ORF">PHA8399_02439</name>
</gene>
<dbReference type="InterPro" id="IPR011051">
    <property type="entry name" value="RmlC_Cupin_sf"/>
</dbReference>
<reference evidence="2 3" key="1">
    <citation type="submission" date="2015-09" db="EMBL/GenBank/DDBJ databases">
        <authorList>
            <consortium name="Swine Surveillance"/>
        </authorList>
    </citation>
    <scope>NUCLEOTIDE SEQUENCE [LARGE SCALE GENOMIC DNA]</scope>
    <source>
        <strain evidence="2 3">CECT 8399</strain>
    </source>
</reference>
<proteinExistence type="predicted"/>
<dbReference type="AlphaFoldDB" id="A0A0P1HA49"/>